<reference evidence="8 9" key="1">
    <citation type="journal article" date="2019" name="Nat. Ecol. Evol.">
        <title>Megaphylogeny resolves global patterns of mushroom evolution.</title>
        <authorList>
            <person name="Varga T."/>
            <person name="Krizsan K."/>
            <person name="Foldi C."/>
            <person name="Dima B."/>
            <person name="Sanchez-Garcia M."/>
            <person name="Sanchez-Ramirez S."/>
            <person name="Szollosi G.J."/>
            <person name="Szarkandi J.G."/>
            <person name="Papp V."/>
            <person name="Albert L."/>
            <person name="Andreopoulos W."/>
            <person name="Angelini C."/>
            <person name="Antonin V."/>
            <person name="Barry K.W."/>
            <person name="Bougher N.L."/>
            <person name="Buchanan P."/>
            <person name="Buyck B."/>
            <person name="Bense V."/>
            <person name="Catcheside P."/>
            <person name="Chovatia M."/>
            <person name="Cooper J."/>
            <person name="Damon W."/>
            <person name="Desjardin D."/>
            <person name="Finy P."/>
            <person name="Geml J."/>
            <person name="Haridas S."/>
            <person name="Hughes K."/>
            <person name="Justo A."/>
            <person name="Karasinski D."/>
            <person name="Kautmanova I."/>
            <person name="Kiss B."/>
            <person name="Kocsube S."/>
            <person name="Kotiranta H."/>
            <person name="LaButti K.M."/>
            <person name="Lechner B.E."/>
            <person name="Liimatainen K."/>
            <person name="Lipzen A."/>
            <person name="Lukacs Z."/>
            <person name="Mihaltcheva S."/>
            <person name="Morgado L.N."/>
            <person name="Niskanen T."/>
            <person name="Noordeloos M.E."/>
            <person name="Ohm R.A."/>
            <person name="Ortiz-Santana B."/>
            <person name="Ovrebo C."/>
            <person name="Racz N."/>
            <person name="Riley R."/>
            <person name="Savchenko A."/>
            <person name="Shiryaev A."/>
            <person name="Soop K."/>
            <person name="Spirin V."/>
            <person name="Szebenyi C."/>
            <person name="Tomsovsky M."/>
            <person name="Tulloss R.E."/>
            <person name="Uehling J."/>
            <person name="Grigoriev I.V."/>
            <person name="Vagvolgyi C."/>
            <person name="Papp T."/>
            <person name="Martin F.M."/>
            <person name="Miettinen O."/>
            <person name="Hibbett D.S."/>
            <person name="Nagy L.G."/>
        </authorList>
    </citation>
    <scope>NUCLEOTIDE SEQUENCE [LARGE SCALE GENOMIC DNA]</scope>
    <source>
        <strain evidence="8 9">OMC1185</strain>
    </source>
</reference>
<dbReference type="Pfam" id="PF26557">
    <property type="entry name" value="Cullin_AB"/>
    <property type="match status" value="1"/>
</dbReference>
<dbReference type="Pfam" id="PF10557">
    <property type="entry name" value="Cullin_Nedd8"/>
    <property type="match status" value="1"/>
</dbReference>
<keyword evidence="3" id="KW-0832">Ubl conjugation</keyword>
<dbReference type="Gene3D" id="1.20.1310.10">
    <property type="entry name" value="Cullin Repeats"/>
    <property type="match status" value="4"/>
</dbReference>
<dbReference type="InterPro" id="IPR016157">
    <property type="entry name" value="Cullin_CS"/>
</dbReference>
<dbReference type="EMBL" id="ML213521">
    <property type="protein sequence ID" value="TFK48041.1"/>
    <property type="molecule type" value="Genomic_DNA"/>
</dbReference>
<keyword evidence="2" id="KW-1017">Isopeptide bond</keyword>
<dbReference type="InterPro" id="IPR045093">
    <property type="entry name" value="Cullin"/>
</dbReference>
<evidence type="ECO:0000256" key="1">
    <source>
        <dbReference type="ARBA" id="ARBA00006019"/>
    </source>
</evidence>
<feature type="region of interest" description="Disordered" evidence="6">
    <location>
        <begin position="413"/>
        <end position="432"/>
    </location>
</feature>
<dbReference type="SUPFAM" id="SSF74788">
    <property type="entry name" value="Cullin repeat-like"/>
    <property type="match status" value="1"/>
</dbReference>
<proteinExistence type="inferred from homology"/>
<feature type="compositionally biased region" description="Basic and acidic residues" evidence="6">
    <location>
        <begin position="51"/>
        <end position="60"/>
    </location>
</feature>
<dbReference type="STRING" id="5364.A0A5C3N2Q0"/>
<dbReference type="GO" id="GO:0031625">
    <property type="term" value="F:ubiquitin protein ligase binding"/>
    <property type="evidence" value="ECO:0007669"/>
    <property type="project" value="InterPro"/>
</dbReference>
<dbReference type="InterPro" id="IPR036390">
    <property type="entry name" value="WH_DNA-bd_sf"/>
</dbReference>
<feature type="compositionally biased region" description="Polar residues" evidence="6">
    <location>
        <begin position="415"/>
        <end position="425"/>
    </location>
</feature>
<comment type="similarity">
    <text evidence="1 4 5">Belongs to the cullin family.</text>
</comment>
<protein>
    <submittedName>
        <fullName evidence="8">Cullin-4B</fullName>
    </submittedName>
</protein>
<evidence type="ECO:0000259" key="7">
    <source>
        <dbReference type="PROSITE" id="PS50069"/>
    </source>
</evidence>
<dbReference type="InterPro" id="IPR059120">
    <property type="entry name" value="Cullin-like_AB"/>
</dbReference>
<dbReference type="OrthoDB" id="27073at2759"/>
<evidence type="ECO:0000313" key="8">
    <source>
        <dbReference type="EMBL" id="TFK48041.1"/>
    </source>
</evidence>
<feature type="region of interest" description="Disordered" evidence="6">
    <location>
        <begin position="23"/>
        <end position="60"/>
    </location>
</feature>
<dbReference type="Gene3D" id="1.10.10.10">
    <property type="entry name" value="Winged helix-like DNA-binding domain superfamily/Winged helix DNA-binding domain"/>
    <property type="match status" value="1"/>
</dbReference>
<dbReference type="GO" id="GO:0006511">
    <property type="term" value="P:ubiquitin-dependent protein catabolic process"/>
    <property type="evidence" value="ECO:0007669"/>
    <property type="project" value="InterPro"/>
</dbReference>
<dbReference type="Proteomes" id="UP000305948">
    <property type="component" value="Unassembled WGS sequence"/>
</dbReference>
<dbReference type="InterPro" id="IPR016158">
    <property type="entry name" value="Cullin_homology"/>
</dbReference>
<dbReference type="FunFam" id="1.10.10.10:FF:000014">
    <property type="entry name" value="Cullin 1"/>
    <property type="match status" value="1"/>
</dbReference>
<dbReference type="PROSITE" id="PS01256">
    <property type="entry name" value="CULLIN_1"/>
    <property type="match status" value="1"/>
</dbReference>
<name>A0A5C3N2Q0_9AGAM</name>
<evidence type="ECO:0000313" key="9">
    <source>
        <dbReference type="Proteomes" id="UP000305948"/>
    </source>
</evidence>
<evidence type="ECO:0000256" key="4">
    <source>
        <dbReference type="PROSITE-ProRule" id="PRU00330"/>
    </source>
</evidence>
<keyword evidence="9" id="KW-1185">Reference proteome</keyword>
<dbReference type="PROSITE" id="PS50069">
    <property type="entry name" value="CULLIN_2"/>
    <property type="match status" value="1"/>
</dbReference>
<dbReference type="SUPFAM" id="SSF75632">
    <property type="entry name" value="Cullin homology domain"/>
    <property type="match status" value="1"/>
</dbReference>
<dbReference type="InterPro" id="IPR036388">
    <property type="entry name" value="WH-like_DNA-bd_sf"/>
</dbReference>
<evidence type="ECO:0000256" key="6">
    <source>
        <dbReference type="SAM" id="MobiDB-lite"/>
    </source>
</evidence>
<dbReference type="SMART" id="SM00884">
    <property type="entry name" value="Cullin_Nedd8"/>
    <property type="match status" value="1"/>
</dbReference>
<dbReference type="Pfam" id="PF00888">
    <property type="entry name" value="Cullin"/>
    <property type="match status" value="1"/>
</dbReference>
<dbReference type="InterPro" id="IPR001373">
    <property type="entry name" value="Cullin_N"/>
</dbReference>
<dbReference type="PANTHER" id="PTHR11932">
    <property type="entry name" value="CULLIN"/>
    <property type="match status" value="1"/>
</dbReference>
<organism evidence="8 9">
    <name type="scientific">Heliocybe sulcata</name>
    <dbReference type="NCBI Taxonomy" id="5364"/>
    <lineage>
        <taxon>Eukaryota</taxon>
        <taxon>Fungi</taxon>
        <taxon>Dikarya</taxon>
        <taxon>Basidiomycota</taxon>
        <taxon>Agaricomycotina</taxon>
        <taxon>Agaricomycetes</taxon>
        <taxon>Gloeophyllales</taxon>
        <taxon>Gloeophyllaceae</taxon>
        <taxon>Heliocybe</taxon>
    </lineage>
</organism>
<dbReference type="InterPro" id="IPR036317">
    <property type="entry name" value="Cullin_homology_sf"/>
</dbReference>
<dbReference type="SUPFAM" id="SSF46785">
    <property type="entry name" value="Winged helix' DNA-binding domain"/>
    <property type="match status" value="1"/>
</dbReference>
<dbReference type="GO" id="GO:0031461">
    <property type="term" value="C:cullin-RING ubiquitin ligase complex"/>
    <property type="evidence" value="ECO:0007669"/>
    <property type="project" value="InterPro"/>
</dbReference>
<feature type="domain" description="Cullin family profile" evidence="7">
    <location>
        <begin position="455"/>
        <end position="680"/>
    </location>
</feature>
<evidence type="ECO:0000256" key="2">
    <source>
        <dbReference type="ARBA" id="ARBA00022499"/>
    </source>
</evidence>
<dbReference type="InterPro" id="IPR016159">
    <property type="entry name" value="Cullin_repeat-like_dom_sf"/>
</dbReference>
<sequence length="809" mass="93405">MDIITLLSFPKASKAFSTFQTTVADNGSASPPHKKARLDPGSDTASAYRSRRNDRDDTRGSRSIRILGESTVKPVSQRQFDDALTKLQRCIRVVLTKDPQEKLPLSYEGSYTACQTLVDVANRGEDVYERLNRELDRCVGGLARLLIEGREEDIKWITPFVEACSWFEKQVALLQSLLTHLDQKYLISKNARRIRELANSKFTISIFSNAEIRERLNKAIQDWLVYERENRAVHELRPRFQELINHLYVYEQYVPMMERPYLEFTETYYIAESQRLHETCGHAREFAKHCKIRIQEEEQRSREVLSPGSWDLVKEMTEKQLLNGRLKWLAAHALPACMDNKSLDELADLYDLFSRASGQKVLANSFKEYLQESVKLIVKDEARDEEMVDRLLECKDFAETVISAAFVDTIRDKSSSAQPSTSDSRQPPLVKQPSKEFSYALLDAFQHGFKARRRKPAEMIAKYLDRAMRRGQKGASDEEFDLALDKALSLYRFTDDKDVFRTFYRRGLAKRLLLQRSASDDFEKAVLKKLKEQFDPEFETGDDMFKDLALSKDMLHEFHEKLSPDSPAHRLSVTVLQQSVWPFTASATIDLPPSMQDQLNRFATFYKNKHQGRKLEWDHNLGTANLKAQFKAGPKDLSVSLHQAVILLHFNDVDEIPFIDIQTSVRMEDAQLRRTLQSLACGKKKVLKKKPAGPDVNDGDVFYYNAGFTDPRPRVHINSIQVKETPEEAKRTQTAIEGDRKHILDAAIVRIMKAKKQMRYEQLKNDTVDAVKKHFVPEVSSIKQRIASLLEQEYMRRDEDDMNLYIYVA</sequence>
<gene>
    <name evidence="8" type="ORF">OE88DRAFT_1714258</name>
</gene>
<dbReference type="AlphaFoldDB" id="A0A5C3N2Q0"/>
<evidence type="ECO:0000256" key="3">
    <source>
        <dbReference type="ARBA" id="ARBA00022843"/>
    </source>
</evidence>
<evidence type="ECO:0000256" key="5">
    <source>
        <dbReference type="RuleBase" id="RU003829"/>
    </source>
</evidence>
<dbReference type="InterPro" id="IPR019559">
    <property type="entry name" value="Cullin_neddylation_domain"/>
</dbReference>
<dbReference type="Gene3D" id="3.30.230.130">
    <property type="entry name" value="Cullin, Chain C, Domain 2"/>
    <property type="match status" value="1"/>
</dbReference>
<accession>A0A5C3N2Q0</accession>
<dbReference type="SMART" id="SM00182">
    <property type="entry name" value="CULLIN"/>
    <property type="match status" value="1"/>
</dbReference>